<dbReference type="AlphaFoldDB" id="A0A9P0M5X3"/>
<dbReference type="Proteomes" id="UP001152888">
    <property type="component" value="Unassembled WGS sequence"/>
</dbReference>
<name>A0A9P0M5X3_ACAOB</name>
<comment type="caution">
    <text evidence="1">The sequence shown here is derived from an EMBL/GenBank/DDBJ whole genome shotgun (WGS) entry which is preliminary data.</text>
</comment>
<evidence type="ECO:0000313" key="1">
    <source>
        <dbReference type="EMBL" id="CAH2009629.1"/>
    </source>
</evidence>
<proteinExistence type="predicted"/>
<gene>
    <name evidence="1" type="ORF">ACAOBT_LOCUS30999</name>
</gene>
<dbReference type="EMBL" id="CAKOFQ010007898">
    <property type="protein sequence ID" value="CAH2009629.1"/>
    <property type="molecule type" value="Genomic_DNA"/>
</dbReference>
<evidence type="ECO:0000313" key="2">
    <source>
        <dbReference type="Proteomes" id="UP001152888"/>
    </source>
</evidence>
<sequence>MLCFRKRGYVQSYKLRKTEESSGESVTCFDVENYRRSFNILLTN</sequence>
<organism evidence="1 2">
    <name type="scientific">Acanthoscelides obtectus</name>
    <name type="common">Bean weevil</name>
    <name type="synonym">Bruchus obtectus</name>
    <dbReference type="NCBI Taxonomy" id="200917"/>
    <lineage>
        <taxon>Eukaryota</taxon>
        <taxon>Metazoa</taxon>
        <taxon>Ecdysozoa</taxon>
        <taxon>Arthropoda</taxon>
        <taxon>Hexapoda</taxon>
        <taxon>Insecta</taxon>
        <taxon>Pterygota</taxon>
        <taxon>Neoptera</taxon>
        <taxon>Endopterygota</taxon>
        <taxon>Coleoptera</taxon>
        <taxon>Polyphaga</taxon>
        <taxon>Cucujiformia</taxon>
        <taxon>Chrysomeloidea</taxon>
        <taxon>Chrysomelidae</taxon>
        <taxon>Bruchinae</taxon>
        <taxon>Bruchini</taxon>
        <taxon>Acanthoscelides</taxon>
    </lineage>
</organism>
<reference evidence="1" key="1">
    <citation type="submission" date="2022-03" db="EMBL/GenBank/DDBJ databases">
        <authorList>
            <person name="Sayadi A."/>
        </authorList>
    </citation>
    <scope>NUCLEOTIDE SEQUENCE</scope>
</reference>
<protein>
    <submittedName>
        <fullName evidence="1">Uncharacterized protein</fullName>
    </submittedName>
</protein>
<keyword evidence="2" id="KW-1185">Reference proteome</keyword>
<accession>A0A9P0M5X3</accession>